<feature type="region of interest" description="Disordered" evidence="1">
    <location>
        <begin position="336"/>
        <end position="362"/>
    </location>
</feature>
<feature type="region of interest" description="Disordered" evidence="1">
    <location>
        <begin position="284"/>
        <end position="307"/>
    </location>
</feature>
<evidence type="ECO:0000313" key="3">
    <source>
        <dbReference type="Proteomes" id="UP000322873"/>
    </source>
</evidence>
<evidence type="ECO:0000313" key="2">
    <source>
        <dbReference type="EMBL" id="KAA8575845.1"/>
    </source>
</evidence>
<dbReference type="AlphaFoldDB" id="A0A5M9KAB3"/>
<feature type="compositionally biased region" description="Basic and acidic residues" evidence="1">
    <location>
        <begin position="203"/>
        <end position="221"/>
    </location>
</feature>
<protein>
    <submittedName>
        <fullName evidence="2">Uncharacterized protein</fullName>
    </submittedName>
</protein>
<dbReference type="OrthoDB" id="5327145at2759"/>
<reference evidence="2 3" key="1">
    <citation type="submission" date="2019-06" db="EMBL/GenBank/DDBJ databases">
        <title>Genome Sequence of the Brown Rot Fungal Pathogen Monilinia fructicola.</title>
        <authorList>
            <person name="De Miccolis Angelini R.M."/>
            <person name="Landi L."/>
            <person name="Abate D."/>
            <person name="Pollastro S."/>
            <person name="Romanazzi G."/>
            <person name="Faretra F."/>
        </authorList>
    </citation>
    <scope>NUCLEOTIDE SEQUENCE [LARGE SCALE GENOMIC DNA]</scope>
    <source>
        <strain evidence="2 3">Mfrc123</strain>
    </source>
</reference>
<feature type="region of interest" description="Disordered" evidence="1">
    <location>
        <begin position="196"/>
        <end position="221"/>
    </location>
</feature>
<feature type="compositionally biased region" description="Polar residues" evidence="1">
    <location>
        <begin position="22"/>
        <end position="34"/>
    </location>
</feature>
<comment type="caution">
    <text evidence="2">The sequence shown here is derived from an EMBL/GenBank/DDBJ whole genome shotgun (WGS) entry which is preliminary data.</text>
</comment>
<feature type="compositionally biased region" description="Gly residues" evidence="1">
    <location>
        <begin position="54"/>
        <end position="74"/>
    </location>
</feature>
<dbReference type="Proteomes" id="UP000322873">
    <property type="component" value="Unassembled WGS sequence"/>
</dbReference>
<gene>
    <name evidence="2" type="ORF">EYC84_004934</name>
</gene>
<dbReference type="VEuPathDB" id="FungiDB:MFRU_059g00300"/>
<feature type="compositionally biased region" description="Basic and acidic residues" evidence="1">
    <location>
        <begin position="136"/>
        <end position="145"/>
    </location>
</feature>
<keyword evidence="3" id="KW-1185">Reference proteome</keyword>
<sequence length="450" mass="49249">MFATRDQENLVHGHQQVAASKPLNQGTRSLQPKTPGNRFPKTPLKLPLNDENAPGGGLGGKGSVLGTKGKGLGGKDSTIDKNAFITPMGPRNRAPLGMKTTNAKTKVFQTPAGPAPEKEVEKTVSKQTSARRPKHKVSEKIKIDVHGDESPLRDIEVEYMPPRSKDLPYDSDVFPTGCLNYDMLKPENLTKGALSDYYNTNDKSGKSKLERDLEKSSVERAKKTDEQILASMEEDWTVGDVPETFRIPKKRAPAQQAKTMVLKEQKARTAIQSKGPATIASRRAVSALSTHPRSGVEPFKRPSTAIPRPASTFLTRRKTPTFAPVTNNTMRATAAAANSRSTIGYTKGRSASHSLQKKDVPSVGLKKKASATLPRSISSLSHDSDSTITPARFAQKENLREAEYKKLDFLHAFDVDDEELEPALKCGLPECLIKFDEDEEEFVMTIGGTE</sequence>
<name>A0A5M9KAB3_MONFR</name>
<feature type="compositionally biased region" description="Polar residues" evidence="1">
    <location>
        <begin position="99"/>
        <end position="108"/>
    </location>
</feature>
<evidence type="ECO:0000256" key="1">
    <source>
        <dbReference type="SAM" id="MobiDB-lite"/>
    </source>
</evidence>
<accession>A0A5M9KAB3</accession>
<feature type="compositionally biased region" description="Basic and acidic residues" evidence="1">
    <location>
        <begin position="1"/>
        <end position="11"/>
    </location>
</feature>
<dbReference type="EMBL" id="VICG01000002">
    <property type="protein sequence ID" value="KAA8575845.1"/>
    <property type="molecule type" value="Genomic_DNA"/>
</dbReference>
<proteinExistence type="predicted"/>
<organism evidence="2 3">
    <name type="scientific">Monilinia fructicola</name>
    <name type="common">Brown rot fungus</name>
    <name type="synonym">Ciboria fructicola</name>
    <dbReference type="NCBI Taxonomy" id="38448"/>
    <lineage>
        <taxon>Eukaryota</taxon>
        <taxon>Fungi</taxon>
        <taxon>Dikarya</taxon>
        <taxon>Ascomycota</taxon>
        <taxon>Pezizomycotina</taxon>
        <taxon>Leotiomycetes</taxon>
        <taxon>Helotiales</taxon>
        <taxon>Sclerotiniaceae</taxon>
        <taxon>Monilinia</taxon>
    </lineage>
</organism>
<feature type="region of interest" description="Disordered" evidence="1">
    <location>
        <begin position="1"/>
        <end position="145"/>
    </location>
</feature>